<evidence type="ECO:0000313" key="2">
    <source>
        <dbReference type="Proteomes" id="UP000037696"/>
    </source>
</evidence>
<sequence length="272" mass="32011">MTQVKPAQYNHVIYGRFGSSGTLNIKRSFQGSNEAGLFSVLNSPLNHRNILSRPIMSLLRKPMKQYPWLPWSIRNIYDWLHYSEPTWGYTIYRTTYTPQSNAAFPRMVDLTTKYMKNGFYGEYESSLRERSNANKFNITPWDEMWPNYQPRVIEDASQFDGASIDQLREHFRADAIERGVLDVFPGYRMFIVIDEESFQTLQNAPLPENSKYEEERRHYVKLIEALEVDPYEDFPGWMKCSLSSLFEVWSDMQDTAYMKDSYSMRPDGTDVL</sequence>
<proteinExistence type="predicted"/>
<accession>A0A0N0RZP8</accession>
<dbReference type="Proteomes" id="UP000037696">
    <property type="component" value="Unassembled WGS sequence"/>
</dbReference>
<dbReference type="AlphaFoldDB" id="A0A0N0RZP8"/>
<dbReference type="EMBL" id="LHQQ01000023">
    <property type="protein sequence ID" value="KOS46879.1"/>
    <property type="molecule type" value="Genomic_DNA"/>
</dbReference>
<organism evidence="1 2">
    <name type="scientific">Penicillium nordicum</name>
    <dbReference type="NCBI Taxonomy" id="229535"/>
    <lineage>
        <taxon>Eukaryota</taxon>
        <taxon>Fungi</taxon>
        <taxon>Dikarya</taxon>
        <taxon>Ascomycota</taxon>
        <taxon>Pezizomycotina</taxon>
        <taxon>Eurotiomycetes</taxon>
        <taxon>Eurotiomycetidae</taxon>
        <taxon>Eurotiales</taxon>
        <taxon>Aspergillaceae</taxon>
        <taxon>Penicillium</taxon>
    </lineage>
</organism>
<dbReference type="STRING" id="229535.A0A0N0RZP8"/>
<gene>
    <name evidence="1" type="ORF">ACN38_g2155</name>
</gene>
<dbReference type="OrthoDB" id="6499973at2759"/>
<name>A0A0N0RZP8_9EURO</name>
<evidence type="ECO:0000313" key="1">
    <source>
        <dbReference type="EMBL" id="KOS46879.1"/>
    </source>
</evidence>
<protein>
    <submittedName>
        <fullName evidence="1">Uncharacterized protein</fullName>
    </submittedName>
</protein>
<reference evidence="1 2" key="1">
    <citation type="submission" date="2015-08" db="EMBL/GenBank/DDBJ databases">
        <title>Genome sequencing of Penicillium nordicum.</title>
        <authorList>
            <person name="Nguyen H.D."/>
            <person name="Seifert K.A."/>
        </authorList>
    </citation>
    <scope>NUCLEOTIDE SEQUENCE [LARGE SCALE GENOMIC DNA]</scope>
    <source>
        <strain evidence="1 2">DAOMC 185683</strain>
    </source>
</reference>
<keyword evidence="2" id="KW-1185">Reference proteome</keyword>
<comment type="caution">
    <text evidence="1">The sequence shown here is derived from an EMBL/GenBank/DDBJ whole genome shotgun (WGS) entry which is preliminary data.</text>
</comment>